<name>A0ABS0N2S8_9SPHN</name>
<evidence type="ECO:0000313" key="3">
    <source>
        <dbReference type="Proteomes" id="UP000602442"/>
    </source>
</evidence>
<evidence type="ECO:0000313" key="2">
    <source>
        <dbReference type="EMBL" id="MBH5322268.1"/>
    </source>
</evidence>
<dbReference type="InterPro" id="IPR006008">
    <property type="entry name" value="YciB"/>
</dbReference>
<dbReference type="Proteomes" id="UP000602442">
    <property type="component" value="Unassembled WGS sequence"/>
</dbReference>
<feature type="transmembrane region" description="Helical" evidence="1">
    <location>
        <begin position="174"/>
        <end position="191"/>
    </location>
</feature>
<keyword evidence="1" id="KW-0812">Transmembrane</keyword>
<reference evidence="2 3" key="1">
    <citation type="submission" date="2020-11" db="EMBL/GenBank/DDBJ databases">
        <title>Erythrobacter sediminis sp. nov., a marine bacterium from a tidal flat of Garorim Bay.</title>
        <authorList>
            <person name="Kim D."/>
            <person name="Yoo Y."/>
            <person name="Kim J.-J."/>
        </authorList>
    </citation>
    <scope>NUCLEOTIDE SEQUENCE [LARGE SCALE GENOMIC DNA]</scope>
    <source>
        <strain evidence="2 3">JGD-13</strain>
    </source>
</reference>
<dbReference type="EMBL" id="JAEANY010000002">
    <property type="protein sequence ID" value="MBH5322268.1"/>
    <property type="molecule type" value="Genomic_DNA"/>
</dbReference>
<protein>
    <submittedName>
        <fullName evidence="2">Septation protein IspZ</fullName>
    </submittedName>
</protein>
<organism evidence="2 3">
    <name type="scientific">Aurantiacibacter sediminis</name>
    <dbReference type="NCBI Taxonomy" id="2793064"/>
    <lineage>
        <taxon>Bacteria</taxon>
        <taxon>Pseudomonadati</taxon>
        <taxon>Pseudomonadota</taxon>
        <taxon>Alphaproteobacteria</taxon>
        <taxon>Sphingomonadales</taxon>
        <taxon>Erythrobacteraceae</taxon>
        <taxon>Aurantiacibacter</taxon>
    </lineage>
</organism>
<keyword evidence="1" id="KW-0472">Membrane</keyword>
<feature type="transmembrane region" description="Helical" evidence="1">
    <location>
        <begin position="270"/>
        <end position="291"/>
    </location>
</feature>
<keyword evidence="3" id="KW-1185">Reference proteome</keyword>
<gene>
    <name evidence="2" type="ORF">I5L03_06675</name>
</gene>
<comment type="caution">
    <text evidence="2">The sequence shown here is derived from an EMBL/GenBank/DDBJ whole genome shotgun (WGS) entry which is preliminary data.</text>
</comment>
<feature type="transmembrane region" description="Helical" evidence="1">
    <location>
        <begin position="297"/>
        <end position="320"/>
    </location>
</feature>
<keyword evidence="1" id="KW-1133">Transmembrane helix</keyword>
<feature type="transmembrane region" description="Helical" evidence="1">
    <location>
        <begin position="198"/>
        <end position="220"/>
    </location>
</feature>
<feature type="transmembrane region" description="Helical" evidence="1">
    <location>
        <begin position="232"/>
        <end position="249"/>
    </location>
</feature>
<dbReference type="RefSeq" id="WP_197920969.1">
    <property type="nucleotide sequence ID" value="NZ_CAWPTA010000007.1"/>
</dbReference>
<accession>A0ABS0N2S8</accession>
<evidence type="ECO:0000256" key="1">
    <source>
        <dbReference type="SAM" id="Phobius"/>
    </source>
</evidence>
<dbReference type="Pfam" id="PF04279">
    <property type="entry name" value="IspA"/>
    <property type="match status" value="1"/>
</dbReference>
<sequence>MSKGWTIWRYRRPFVIDGHRCRVTLRSQTNGLLSELYIDGALVASDATPDFGEEAIRNHRLVTDLPDGSRLEVEAGYISMLNTGIAVRRDGQLIHESHPGKTIAFPEKYKQHAIEMEGKSFGSLVREGWQEGVAEQTTKDNYDPAVWKRNKVPLAVDISLGLLFFAIAKLTDLTTAAFVGAGIGIVLLILQRVTKVDLLGGLAMFGIFMLLLSAALAMIFQSDEAVKYRTTAIGLISAALFFGDGFMGGRRLATRLKRYLPYTDIDVARLGIGMGLLGTVMAGANLLVALYTSTDVWLFYSTFADFILTMVLILFVFGYARGNILRDMAPRYRDPRVQ</sequence>
<proteinExistence type="predicted"/>